<comment type="caution">
    <text evidence="2">The sequence shown here is derived from an EMBL/GenBank/DDBJ whole genome shotgun (WGS) entry which is preliminary data.</text>
</comment>
<dbReference type="EMBL" id="JAZHXJ010001689">
    <property type="protein sequence ID" value="KAL1844473.1"/>
    <property type="molecule type" value="Genomic_DNA"/>
</dbReference>
<dbReference type="Proteomes" id="UP001586593">
    <property type="component" value="Unassembled WGS sequence"/>
</dbReference>
<protein>
    <submittedName>
        <fullName evidence="2">Uncharacterized protein</fullName>
    </submittedName>
</protein>
<evidence type="ECO:0000256" key="1">
    <source>
        <dbReference type="SAM" id="MobiDB-lite"/>
    </source>
</evidence>
<sequence length="271" mass="30434">MEGGDEGAGGSSTTLREPRRLLLSRSPSLSLSLSLSRSLSLSLWWRLDLCRRCDEVECVSLSVGRDDLAARDDLWMRRLDRPESLSRSRSRSRSLSLSLSRSRSRCLLSLGSLSRSLRSPLLWDREDRFSRGRSSTSTSFSLDGMAVGHTMPVTNGEWCPVTDTERNPPWRWAAHDNASAVAEATRLFPEVGSRLGWWVPVPDVPPRRIPPLCLVLGSTTRTERATRMMQRDTAGSSEFLRSRLVTNTTKTTKPTKTADPPLRIGWRPVKR</sequence>
<proteinExistence type="predicted"/>
<evidence type="ECO:0000313" key="2">
    <source>
        <dbReference type="EMBL" id="KAL1844473.1"/>
    </source>
</evidence>
<accession>A0ABR3VS28</accession>
<organism evidence="2 3">
    <name type="scientific">Phialemonium thermophilum</name>
    <dbReference type="NCBI Taxonomy" id="223376"/>
    <lineage>
        <taxon>Eukaryota</taxon>
        <taxon>Fungi</taxon>
        <taxon>Dikarya</taxon>
        <taxon>Ascomycota</taxon>
        <taxon>Pezizomycotina</taxon>
        <taxon>Sordariomycetes</taxon>
        <taxon>Sordariomycetidae</taxon>
        <taxon>Cephalothecales</taxon>
        <taxon>Cephalothecaceae</taxon>
        <taxon>Phialemonium</taxon>
    </lineage>
</organism>
<name>A0ABR3VS28_9PEZI</name>
<feature type="region of interest" description="Disordered" evidence="1">
    <location>
        <begin position="250"/>
        <end position="271"/>
    </location>
</feature>
<evidence type="ECO:0000313" key="3">
    <source>
        <dbReference type="Proteomes" id="UP001586593"/>
    </source>
</evidence>
<reference evidence="2 3" key="1">
    <citation type="journal article" date="2024" name="Commun. Biol.">
        <title>Comparative genomic analysis of thermophilic fungi reveals convergent evolutionary adaptations and gene losses.</title>
        <authorList>
            <person name="Steindorff A.S."/>
            <person name="Aguilar-Pontes M.V."/>
            <person name="Robinson A.J."/>
            <person name="Andreopoulos B."/>
            <person name="LaButti K."/>
            <person name="Kuo A."/>
            <person name="Mondo S."/>
            <person name="Riley R."/>
            <person name="Otillar R."/>
            <person name="Haridas S."/>
            <person name="Lipzen A."/>
            <person name="Grimwood J."/>
            <person name="Schmutz J."/>
            <person name="Clum A."/>
            <person name="Reid I.D."/>
            <person name="Moisan M.C."/>
            <person name="Butler G."/>
            <person name="Nguyen T.T.M."/>
            <person name="Dewar K."/>
            <person name="Conant G."/>
            <person name="Drula E."/>
            <person name="Henrissat B."/>
            <person name="Hansel C."/>
            <person name="Singer S."/>
            <person name="Hutchinson M.I."/>
            <person name="de Vries R.P."/>
            <person name="Natvig D.O."/>
            <person name="Powell A.J."/>
            <person name="Tsang A."/>
            <person name="Grigoriev I.V."/>
        </authorList>
    </citation>
    <scope>NUCLEOTIDE SEQUENCE [LARGE SCALE GENOMIC DNA]</scope>
    <source>
        <strain evidence="2 3">ATCC 24622</strain>
    </source>
</reference>
<gene>
    <name evidence="2" type="ORF">VTK73DRAFT_2459</name>
</gene>
<keyword evidence="3" id="KW-1185">Reference proteome</keyword>